<name>A0ABN6Y9D5_9MICO</name>
<dbReference type="RefSeq" id="WP_234661064.1">
    <property type="nucleotide sequence ID" value="NZ_AP027734.1"/>
</dbReference>
<feature type="transmembrane region" description="Helical" evidence="2">
    <location>
        <begin position="129"/>
        <end position="147"/>
    </location>
</feature>
<reference evidence="5" key="1">
    <citation type="journal article" date="2019" name="Int. J. Syst. Evol. Microbiol.">
        <title>The Global Catalogue of Microorganisms (GCM) 10K type strain sequencing project: providing services to taxonomists for standard genome sequencing and annotation.</title>
        <authorList>
            <consortium name="The Broad Institute Genomics Platform"/>
            <consortium name="The Broad Institute Genome Sequencing Center for Infectious Disease"/>
            <person name="Wu L."/>
            <person name="Ma J."/>
        </authorList>
    </citation>
    <scope>NUCLEOTIDE SEQUENCE [LARGE SCALE GENOMIC DNA]</scope>
    <source>
        <strain evidence="5">NBRC 109019</strain>
    </source>
</reference>
<gene>
    <name evidence="4" type="ORF">GCM10025870_10350</name>
</gene>
<keyword evidence="5" id="KW-1185">Reference proteome</keyword>
<evidence type="ECO:0000259" key="3">
    <source>
        <dbReference type="Pfam" id="PF10708"/>
    </source>
</evidence>
<keyword evidence="2" id="KW-0812">Transmembrane</keyword>
<organism evidence="4 5">
    <name type="scientific">Agromyces marinus</name>
    <dbReference type="NCBI Taxonomy" id="1389020"/>
    <lineage>
        <taxon>Bacteria</taxon>
        <taxon>Bacillati</taxon>
        <taxon>Actinomycetota</taxon>
        <taxon>Actinomycetes</taxon>
        <taxon>Micrococcales</taxon>
        <taxon>Microbacteriaceae</taxon>
        <taxon>Agromyces</taxon>
    </lineage>
</organism>
<evidence type="ECO:0000256" key="1">
    <source>
        <dbReference type="SAM" id="MobiDB-lite"/>
    </source>
</evidence>
<evidence type="ECO:0000256" key="2">
    <source>
        <dbReference type="SAM" id="Phobius"/>
    </source>
</evidence>
<dbReference type="Pfam" id="PF10708">
    <property type="entry name" value="DUF2510"/>
    <property type="match status" value="1"/>
</dbReference>
<dbReference type="Proteomes" id="UP001321477">
    <property type="component" value="Chromosome"/>
</dbReference>
<keyword evidence="2" id="KW-1133">Transmembrane helix</keyword>
<protein>
    <recommendedName>
        <fullName evidence="3">DUF2510 domain-containing protein</fullName>
    </recommendedName>
</protein>
<feature type="transmembrane region" description="Helical" evidence="2">
    <location>
        <begin position="105"/>
        <end position="123"/>
    </location>
</feature>
<dbReference type="InterPro" id="IPR018929">
    <property type="entry name" value="DUF2510"/>
</dbReference>
<accession>A0ABN6Y9D5</accession>
<dbReference type="EMBL" id="AP027734">
    <property type="protein sequence ID" value="BDZ53962.1"/>
    <property type="molecule type" value="Genomic_DNA"/>
</dbReference>
<feature type="compositionally biased region" description="Basic and acidic residues" evidence="1">
    <location>
        <begin position="13"/>
        <end position="29"/>
    </location>
</feature>
<evidence type="ECO:0000313" key="4">
    <source>
        <dbReference type="EMBL" id="BDZ53962.1"/>
    </source>
</evidence>
<evidence type="ECO:0000313" key="5">
    <source>
        <dbReference type="Proteomes" id="UP001321477"/>
    </source>
</evidence>
<proteinExistence type="predicted"/>
<keyword evidence="2" id="KW-0472">Membrane</keyword>
<feature type="compositionally biased region" description="Low complexity" evidence="1">
    <location>
        <begin position="37"/>
        <end position="49"/>
    </location>
</feature>
<feature type="region of interest" description="Disordered" evidence="1">
    <location>
        <begin position="197"/>
        <end position="226"/>
    </location>
</feature>
<feature type="transmembrane region" description="Helical" evidence="2">
    <location>
        <begin position="154"/>
        <end position="180"/>
    </location>
</feature>
<feature type="region of interest" description="Disordered" evidence="1">
    <location>
        <begin position="1"/>
        <end position="100"/>
    </location>
</feature>
<sequence length="357" mass="36071">MGDPTNVPAGWYDDGRGRQRYWDGGRWTEHTAPLEYAAPTGPADPAGPGVPSEPGAGADATRPYDSAAIGDGSVRPDRNADTTPFAGLPTGGPGGPPDGPPQTNVLGVIALVVAAVGFVFACIPFVQVVGFVLLPIAFVLALVALFLKGRKWPAITGLVVSVVGGIVGAIVFAVVVFGVVGRAVDSGVLEGLDGLAPSVPVDPTDGVEDPNGAEPDDGPTGDGSAGGEVLAFGETMVWSNDVSMTVSEPEPFAPSGLSAGADQPVDLVFTITIVNGSGANVQPVVLTRVTSAGVEASRIFDVGAEGGQVGIPPTTAILPGDSITWREAYSVADAASLELQTAPSFEYEVVTFTDLAP</sequence>
<feature type="domain" description="DUF2510" evidence="3">
    <location>
        <begin position="9"/>
        <end position="39"/>
    </location>
</feature>